<name>A0A5S9M511_BACIA</name>
<protein>
    <submittedName>
        <fullName evidence="1">Uncharacterized protein</fullName>
    </submittedName>
</protein>
<reference evidence="1 2" key="1">
    <citation type="submission" date="2019-12" db="EMBL/GenBank/DDBJ databases">
        <title>Full genome sequence of a Bacillus safensis strain isolated from commercially available natto in Indonesia.</title>
        <authorList>
            <person name="Yoshida M."/>
            <person name="Uomi M."/>
            <person name="Waturangi D."/>
            <person name="Ekaputri J.J."/>
            <person name="Setiamarga D.H.E."/>
        </authorList>
    </citation>
    <scope>NUCLEOTIDE SEQUENCE [LARGE SCALE GENOMIC DNA]</scope>
    <source>
        <strain evidence="1 2">IDN1</strain>
    </source>
</reference>
<evidence type="ECO:0000313" key="2">
    <source>
        <dbReference type="Proteomes" id="UP000464658"/>
    </source>
</evidence>
<dbReference type="AlphaFoldDB" id="A0A5S9M511"/>
<accession>A0A5S9M511</accession>
<dbReference type="Proteomes" id="UP000464658">
    <property type="component" value="Chromosome"/>
</dbReference>
<evidence type="ECO:0000313" key="1">
    <source>
        <dbReference type="EMBL" id="BBP88597.1"/>
    </source>
</evidence>
<dbReference type="EMBL" id="AP021906">
    <property type="protein sequence ID" value="BBP88597.1"/>
    <property type="molecule type" value="Genomic_DNA"/>
</dbReference>
<gene>
    <name evidence="1" type="ORF">BsIDN1_22150</name>
</gene>
<organism evidence="1 2">
    <name type="scientific">Bacillus safensis</name>
    <dbReference type="NCBI Taxonomy" id="561879"/>
    <lineage>
        <taxon>Bacteria</taxon>
        <taxon>Bacillati</taxon>
        <taxon>Bacillota</taxon>
        <taxon>Bacilli</taxon>
        <taxon>Bacillales</taxon>
        <taxon>Bacillaceae</taxon>
        <taxon>Bacillus</taxon>
    </lineage>
</organism>
<sequence>MVALQFVMLFQRNNRIHGLRVMFKFDHLRGIAKDDGIMNSSQLSDELELPEGLVIISGEENTWIAMDYRQTKEHPRLFTILI</sequence>
<proteinExistence type="predicted"/>